<gene>
    <name evidence="2" type="ORF">SCP_0603490</name>
</gene>
<dbReference type="SUPFAM" id="SSF55658">
    <property type="entry name" value="L9 N-domain-like"/>
    <property type="match status" value="1"/>
</dbReference>
<evidence type="ECO:0000313" key="2">
    <source>
        <dbReference type="EMBL" id="GBE84370.1"/>
    </source>
</evidence>
<dbReference type="AlphaFoldDB" id="A0A401GQD6"/>
<dbReference type="InterPro" id="IPR011320">
    <property type="entry name" value="RNase_H1_N"/>
</dbReference>
<dbReference type="InParanoid" id="A0A401GQD6"/>
<evidence type="ECO:0000259" key="1">
    <source>
        <dbReference type="Pfam" id="PF01693"/>
    </source>
</evidence>
<reference evidence="2 3" key="1">
    <citation type="journal article" date="2018" name="Sci. Rep.">
        <title>Genome sequence of the cauliflower mushroom Sparassis crispa (Hanabiratake) and its association with beneficial usage.</title>
        <authorList>
            <person name="Kiyama R."/>
            <person name="Furutani Y."/>
            <person name="Kawaguchi K."/>
            <person name="Nakanishi T."/>
        </authorList>
    </citation>
    <scope>NUCLEOTIDE SEQUENCE [LARGE SCALE GENOMIC DNA]</scope>
</reference>
<dbReference type="Proteomes" id="UP000287166">
    <property type="component" value="Unassembled WGS sequence"/>
</dbReference>
<dbReference type="Pfam" id="PF01693">
    <property type="entry name" value="Cauli_VI"/>
    <property type="match status" value="1"/>
</dbReference>
<feature type="domain" description="Ribonuclease H1 N-terminal" evidence="1">
    <location>
        <begin position="166"/>
        <end position="206"/>
    </location>
</feature>
<dbReference type="RefSeq" id="XP_027615283.1">
    <property type="nucleotide sequence ID" value="XM_027759482.1"/>
</dbReference>
<keyword evidence="3" id="KW-1185">Reference proteome</keyword>
<dbReference type="GeneID" id="38781287"/>
<dbReference type="InterPro" id="IPR009027">
    <property type="entry name" value="Ribosomal_bL9/RNase_H1_N"/>
</dbReference>
<organism evidence="2 3">
    <name type="scientific">Sparassis crispa</name>
    <dbReference type="NCBI Taxonomy" id="139825"/>
    <lineage>
        <taxon>Eukaryota</taxon>
        <taxon>Fungi</taxon>
        <taxon>Dikarya</taxon>
        <taxon>Basidiomycota</taxon>
        <taxon>Agaricomycotina</taxon>
        <taxon>Agaricomycetes</taxon>
        <taxon>Polyporales</taxon>
        <taxon>Sparassidaceae</taxon>
        <taxon>Sparassis</taxon>
    </lineage>
</organism>
<proteinExistence type="predicted"/>
<protein>
    <recommendedName>
        <fullName evidence="1">Ribonuclease H1 N-terminal domain-containing protein</fullName>
    </recommendedName>
</protein>
<dbReference type="EMBL" id="BFAD01000006">
    <property type="protein sequence ID" value="GBE84370.1"/>
    <property type="molecule type" value="Genomic_DNA"/>
</dbReference>
<evidence type="ECO:0000313" key="3">
    <source>
        <dbReference type="Proteomes" id="UP000287166"/>
    </source>
</evidence>
<dbReference type="OrthoDB" id="3270804at2759"/>
<comment type="caution">
    <text evidence="2">The sequence shown here is derived from an EMBL/GenBank/DDBJ whole genome shotgun (WGS) entry which is preliminary data.</text>
</comment>
<accession>A0A401GQD6</accession>
<name>A0A401GQD6_9APHY</name>
<sequence length="222" mass="22090">MALGDRGMTHPVDNNSEFIMDSDEEDIDLHPVAVAAPTATVAAPIVATPAAAAPVFTAPANTGVLPAVPTAIAPAGPAAPTVVAPPAPAAPVVIAPHAPATPTVTAPGPAIPVSPAAPVVIAPVGVIGLAVPGVPLVAPGFDIPPGFAAASGVDLPYPAQLNNIAPFYCITRGCIIRVYTDWSLVAAYMHGVSGAFCKRHPTYTAAISTFNTALTHGTVQVV</sequence>